<name>A0A1M7N625_9FLAO</name>
<evidence type="ECO:0000313" key="2">
    <source>
        <dbReference type="EMBL" id="SHM98469.1"/>
    </source>
</evidence>
<dbReference type="OrthoDB" id="1364214at2"/>
<dbReference type="InterPro" id="IPR010982">
    <property type="entry name" value="Lambda_DNA-bd_dom_sf"/>
</dbReference>
<evidence type="ECO:0000313" key="3">
    <source>
        <dbReference type="Proteomes" id="UP000184092"/>
    </source>
</evidence>
<dbReference type="SUPFAM" id="SSF47413">
    <property type="entry name" value="lambda repressor-like DNA-binding domains"/>
    <property type="match status" value="1"/>
</dbReference>
<dbReference type="RefSeq" id="WP_073209805.1">
    <property type="nucleotide sequence ID" value="NZ_FRCL01000010.1"/>
</dbReference>
<dbReference type="EMBL" id="FRCL01000010">
    <property type="protein sequence ID" value="SHM98469.1"/>
    <property type="molecule type" value="Genomic_DNA"/>
</dbReference>
<keyword evidence="3" id="KW-1185">Reference proteome</keyword>
<dbReference type="GO" id="GO:0003677">
    <property type="term" value="F:DNA binding"/>
    <property type="evidence" value="ECO:0007669"/>
    <property type="project" value="InterPro"/>
</dbReference>
<dbReference type="AlphaFoldDB" id="A0A1M7N625"/>
<accession>A0A1M7N625</accession>
<dbReference type="Proteomes" id="UP000184092">
    <property type="component" value="Unassembled WGS sequence"/>
</dbReference>
<dbReference type="Gene3D" id="1.10.260.40">
    <property type="entry name" value="lambda repressor-like DNA-binding domains"/>
    <property type="match status" value="1"/>
</dbReference>
<reference evidence="3" key="1">
    <citation type="submission" date="2016-11" db="EMBL/GenBank/DDBJ databases">
        <authorList>
            <person name="Varghese N."/>
            <person name="Submissions S."/>
        </authorList>
    </citation>
    <scope>NUCLEOTIDE SEQUENCE [LARGE SCALE GENOMIC DNA]</scope>
    <source>
        <strain evidence="3">CGMCC 1.2749</strain>
    </source>
</reference>
<sequence length="154" mass="18259">MKNILDIIKGIHPGYVLERELEKRHLRKGQFALSIGEFPQTLTAITKGKRRMNTPLALKIEKLLAIEEGYLMVLQVYYDIEQEKKKENKQLNAQKPNLSQLRKVLFWDTDIKKIDWQRQKKAVIKRIFERGNEEEKKEISRFYGFDTVNSILNL</sequence>
<proteinExistence type="predicted"/>
<evidence type="ECO:0000259" key="1">
    <source>
        <dbReference type="Pfam" id="PF21956"/>
    </source>
</evidence>
<dbReference type="Pfam" id="PF21956">
    <property type="entry name" value="DUF6922"/>
    <property type="match status" value="1"/>
</dbReference>
<gene>
    <name evidence="2" type="ORF">SAMN05216269_1106</name>
</gene>
<dbReference type="STRING" id="178356.SAMN05216269_1106"/>
<dbReference type="InterPro" id="IPR053830">
    <property type="entry name" value="DUF6922"/>
</dbReference>
<feature type="domain" description="DUF6922" evidence="1">
    <location>
        <begin position="101"/>
        <end position="152"/>
    </location>
</feature>
<organism evidence="2 3">
    <name type="scientific">Flavobacterium xinjiangense</name>
    <dbReference type="NCBI Taxonomy" id="178356"/>
    <lineage>
        <taxon>Bacteria</taxon>
        <taxon>Pseudomonadati</taxon>
        <taxon>Bacteroidota</taxon>
        <taxon>Flavobacteriia</taxon>
        <taxon>Flavobacteriales</taxon>
        <taxon>Flavobacteriaceae</taxon>
        <taxon>Flavobacterium</taxon>
    </lineage>
</organism>
<protein>
    <submittedName>
        <fullName evidence="2">Plasmid maintenance system antidote protein VapI, contains XRE-type HTH domain</fullName>
    </submittedName>
</protein>